<keyword evidence="2" id="KW-1185">Reference proteome</keyword>
<proteinExistence type="predicted"/>
<dbReference type="AlphaFoldDB" id="A0AAV7SSW5"/>
<gene>
    <name evidence="1" type="ORF">NDU88_007457</name>
</gene>
<organism evidence="1 2">
    <name type="scientific">Pleurodeles waltl</name>
    <name type="common">Iberian ribbed newt</name>
    <dbReference type="NCBI Taxonomy" id="8319"/>
    <lineage>
        <taxon>Eukaryota</taxon>
        <taxon>Metazoa</taxon>
        <taxon>Chordata</taxon>
        <taxon>Craniata</taxon>
        <taxon>Vertebrata</taxon>
        <taxon>Euteleostomi</taxon>
        <taxon>Amphibia</taxon>
        <taxon>Batrachia</taxon>
        <taxon>Caudata</taxon>
        <taxon>Salamandroidea</taxon>
        <taxon>Salamandridae</taxon>
        <taxon>Pleurodelinae</taxon>
        <taxon>Pleurodeles</taxon>
    </lineage>
</organism>
<name>A0AAV7SSW5_PLEWA</name>
<evidence type="ECO:0000313" key="2">
    <source>
        <dbReference type="Proteomes" id="UP001066276"/>
    </source>
</evidence>
<dbReference type="Proteomes" id="UP001066276">
    <property type="component" value="Chromosome 4_2"/>
</dbReference>
<reference evidence="1" key="1">
    <citation type="journal article" date="2022" name="bioRxiv">
        <title>Sequencing and chromosome-scale assembly of the giantPleurodeles waltlgenome.</title>
        <authorList>
            <person name="Brown T."/>
            <person name="Elewa A."/>
            <person name="Iarovenko S."/>
            <person name="Subramanian E."/>
            <person name="Araus A.J."/>
            <person name="Petzold A."/>
            <person name="Susuki M."/>
            <person name="Suzuki K.-i.T."/>
            <person name="Hayashi T."/>
            <person name="Toyoda A."/>
            <person name="Oliveira C."/>
            <person name="Osipova E."/>
            <person name="Leigh N.D."/>
            <person name="Simon A."/>
            <person name="Yun M.H."/>
        </authorList>
    </citation>
    <scope>NUCLEOTIDE SEQUENCE</scope>
    <source>
        <strain evidence="1">20211129_DDA</strain>
        <tissue evidence="1">Liver</tissue>
    </source>
</reference>
<sequence>MSLTGGPVGAPPLGSRRWAAGSATPFRTIAVHSRCFFQPTLTASRLTPSVNRPPRCSRASAVGAHKEMGTKIYQTQERREQPRAGLNEPVVPELYSHWAEETQERAIDRHRFGDCPTGTSFLCVVTVEVKVGPILPLSPSPE</sequence>
<protein>
    <submittedName>
        <fullName evidence="1">Uncharacterized protein</fullName>
    </submittedName>
</protein>
<evidence type="ECO:0000313" key="1">
    <source>
        <dbReference type="EMBL" id="KAJ1167064.1"/>
    </source>
</evidence>
<dbReference type="EMBL" id="JANPWB010000008">
    <property type="protein sequence ID" value="KAJ1167064.1"/>
    <property type="molecule type" value="Genomic_DNA"/>
</dbReference>
<comment type="caution">
    <text evidence="1">The sequence shown here is derived from an EMBL/GenBank/DDBJ whole genome shotgun (WGS) entry which is preliminary data.</text>
</comment>
<accession>A0AAV7SSW5</accession>